<dbReference type="RefSeq" id="WP_145090258.1">
    <property type="nucleotide sequence ID" value="NZ_CP036274.1"/>
</dbReference>
<reference evidence="7 8" key="1">
    <citation type="submission" date="2019-02" db="EMBL/GenBank/DDBJ databases">
        <title>Deep-cultivation of Planctomycetes and their phenomic and genomic characterization uncovers novel biology.</title>
        <authorList>
            <person name="Wiegand S."/>
            <person name="Jogler M."/>
            <person name="Boedeker C."/>
            <person name="Pinto D."/>
            <person name="Vollmers J."/>
            <person name="Rivas-Marin E."/>
            <person name="Kohn T."/>
            <person name="Peeters S.H."/>
            <person name="Heuer A."/>
            <person name="Rast P."/>
            <person name="Oberbeckmann S."/>
            <person name="Bunk B."/>
            <person name="Jeske O."/>
            <person name="Meyerdierks A."/>
            <person name="Storesund J.E."/>
            <person name="Kallscheuer N."/>
            <person name="Luecker S."/>
            <person name="Lage O.M."/>
            <person name="Pohl T."/>
            <person name="Merkel B.J."/>
            <person name="Hornburger P."/>
            <person name="Mueller R.-W."/>
            <person name="Bruemmer F."/>
            <person name="Labrenz M."/>
            <person name="Spormann A.M."/>
            <person name="Op den Camp H."/>
            <person name="Overmann J."/>
            <person name="Amann R."/>
            <person name="Jetten M.S.M."/>
            <person name="Mascher T."/>
            <person name="Medema M.H."/>
            <person name="Devos D.P."/>
            <person name="Kaster A.-K."/>
            <person name="Ovreas L."/>
            <person name="Rohde M."/>
            <person name="Galperin M.Y."/>
            <person name="Jogler C."/>
        </authorList>
    </citation>
    <scope>NUCLEOTIDE SEQUENCE [LARGE SCALE GENOMIC DNA]</scope>
    <source>
        <strain evidence="7 8">ETA_A8</strain>
    </source>
</reference>
<dbReference type="PRINTS" id="PR00681">
    <property type="entry name" value="RIBOSOMALS1"/>
</dbReference>
<dbReference type="OrthoDB" id="9804077at2"/>
<dbReference type="SMART" id="SM00316">
    <property type="entry name" value="S1"/>
    <property type="match status" value="4"/>
</dbReference>
<dbReference type="InterPro" id="IPR012340">
    <property type="entry name" value="NA-bd_OB-fold"/>
</dbReference>
<dbReference type="AlphaFoldDB" id="A0A517YDE6"/>
<accession>A0A517YDE6</accession>
<evidence type="ECO:0000256" key="5">
    <source>
        <dbReference type="SAM" id="MobiDB-lite"/>
    </source>
</evidence>
<feature type="domain" description="S1 motif" evidence="6">
    <location>
        <begin position="317"/>
        <end position="385"/>
    </location>
</feature>
<feature type="compositionally biased region" description="Gly residues" evidence="5">
    <location>
        <begin position="48"/>
        <end position="57"/>
    </location>
</feature>
<feature type="compositionally biased region" description="Low complexity" evidence="5">
    <location>
        <begin position="1"/>
        <end position="24"/>
    </location>
</feature>
<dbReference type="InterPro" id="IPR003029">
    <property type="entry name" value="S1_domain"/>
</dbReference>
<dbReference type="GO" id="GO:0006412">
    <property type="term" value="P:translation"/>
    <property type="evidence" value="ECO:0007669"/>
    <property type="project" value="TreeGrafter"/>
</dbReference>
<feature type="compositionally biased region" description="Low complexity" evidence="5">
    <location>
        <begin position="488"/>
        <end position="500"/>
    </location>
</feature>
<dbReference type="GO" id="GO:0003735">
    <property type="term" value="F:structural constituent of ribosome"/>
    <property type="evidence" value="ECO:0007669"/>
    <property type="project" value="TreeGrafter"/>
</dbReference>
<dbReference type="EMBL" id="CP036274">
    <property type="protein sequence ID" value="QDU28263.1"/>
    <property type="molecule type" value="Genomic_DNA"/>
</dbReference>
<dbReference type="Proteomes" id="UP000315017">
    <property type="component" value="Chromosome"/>
</dbReference>
<dbReference type="Gene3D" id="2.40.50.140">
    <property type="entry name" value="Nucleic acid-binding proteins"/>
    <property type="match status" value="3"/>
</dbReference>
<organism evidence="7 8">
    <name type="scientific">Anatilimnocola aggregata</name>
    <dbReference type="NCBI Taxonomy" id="2528021"/>
    <lineage>
        <taxon>Bacteria</taxon>
        <taxon>Pseudomonadati</taxon>
        <taxon>Planctomycetota</taxon>
        <taxon>Planctomycetia</taxon>
        <taxon>Pirellulales</taxon>
        <taxon>Pirellulaceae</taxon>
        <taxon>Anatilimnocola</taxon>
    </lineage>
</organism>
<evidence type="ECO:0000256" key="2">
    <source>
        <dbReference type="ARBA" id="ARBA00022980"/>
    </source>
</evidence>
<dbReference type="InterPro" id="IPR050437">
    <property type="entry name" value="Ribos_protein_bS1-like"/>
</dbReference>
<dbReference type="GO" id="GO:0003729">
    <property type="term" value="F:mRNA binding"/>
    <property type="evidence" value="ECO:0007669"/>
    <property type="project" value="TreeGrafter"/>
</dbReference>
<evidence type="ECO:0000256" key="1">
    <source>
        <dbReference type="ARBA" id="ARBA00006767"/>
    </source>
</evidence>
<dbReference type="PANTHER" id="PTHR10724">
    <property type="entry name" value="30S RIBOSOMAL PROTEIN S1"/>
    <property type="match status" value="1"/>
</dbReference>
<evidence type="ECO:0000256" key="3">
    <source>
        <dbReference type="ARBA" id="ARBA00023274"/>
    </source>
</evidence>
<keyword evidence="3" id="KW-0687">Ribonucleoprotein</keyword>
<dbReference type="CDD" id="cd04465">
    <property type="entry name" value="S1_RPS1_repeat_ec2_hs2"/>
    <property type="match status" value="1"/>
</dbReference>
<dbReference type="PANTHER" id="PTHR10724:SF7">
    <property type="entry name" value="SMALL RIBOSOMAL SUBUNIT PROTEIN BS1C"/>
    <property type="match status" value="1"/>
</dbReference>
<feature type="domain" description="S1 motif" evidence="6">
    <location>
        <begin position="402"/>
        <end position="471"/>
    </location>
</feature>
<proteinExistence type="inferred from homology"/>
<evidence type="ECO:0000256" key="4">
    <source>
        <dbReference type="ARBA" id="ARBA00025604"/>
    </source>
</evidence>
<name>A0A517YDE6_9BACT</name>
<feature type="domain" description="S1 motif" evidence="6">
    <location>
        <begin position="230"/>
        <end position="296"/>
    </location>
</feature>
<dbReference type="SUPFAM" id="SSF50249">
    <property type="entry name" value="Nucleic acid-binding proteins"/>
    <property type="match status" value="4"/>
</dbReference>
<dbReference type="GO" id="GO:0022627">
    <property type="term" value="C:cytosolic small ribosomal subunit"/>
    <property type="evidence" value="ECO:0007669"/>
    <property type="project" value="TreeGrafter"/>
</dbReference>
<dbReference type="PROSITE" id="PS50126">
    <property type="entry name" value="S1"/>
    <property type="match status" value="3"/>
</dbReference>
<keyword evidence="2 7" id="KW-0689">Ribosomal protein</keyword>
<evidence type="ECO:0000259" key="6">
    <source>
        <dbReference type="PROSITE" id="PS50126"/>
    </source>
</evidence>
<comment type="function">
    <text evidence="4">Binds mRNA; thus facilitating recognition of the initiation point. It is needed to translate mRNA with a short Shine-Dalgarno (SD) purine-rich sequence.</text>
</comment>
<feature type="compositionally biased region" description="Low complexity" evidence="5">
    <location>
        <begin position="92"/>
        <end position="115"/>
    </location>
</feature>
<dbReference type="FunFam" id="2.40.50.140:FF:000051">
    <property type="entry name" value="RNA-binding transcriptional accessory protein"/>
    <property type="match status" value="1"/>
</dbReference>
<protein>
    <submittedName>
        <fullName evidence="7">30S ribosomal protein S1</fullName>
    </submittedName>
</protein>
<feature type="region of interest" description="Disordered" evidence="5">
    <location>
        <begin position="475"/>
        <end position="524"/>
    </location>
</feature>
<dbReference type="Pfam" id="PF00575">
    <property type="entry name" value="S1"/>
    <property type="match status" value="3"/>
</dbReference>
<evidence type="ECO:0000313" key="8">
    <source>
        <dbReference type="Proteomes" id="UP000315017"/>
    </source>
</evidence>
<feature type="region of interest" description="Disordered" evidence="5">
    <location>
        <begin position="1"/>
        <end position="115"/>
    </location>
</feature>
<dbReference type="KEGG" id="aagg:ETAA8_33630"/>
<sequence length="524" mass="55911">MSTAPTSPENSAPPAAETATPATPAGGGDEAKRGPIKVGRTSGAPSGQPGGGQQGGGQRRDRGPRPPKPQRPRREGEPQSANEREDSEEAALDAAAEQQRQAGRRGPVPVPNRRGPLSAELEAELKEALGDLSIEDVVSGKTSPAPSAGRVENETQVRAAVIEVHGDNIFVSLGGKNQGVVSVRNFETPPAVGDILEVTVTGFNAEDDLHEVNVAGGKVVGGDWTNLIEGSIVEAKVTAANTGGLECTVGGARAFIPASQVSLFRTENLADYVDQKLVCVVTEANERRGNLVLSRRGILEREKEESKKKLLGELEAGQLREGIVRKIQDFGAFVDLGGVDGLIHISQMSWERIKHPSEILKEGQKIRVRVDKIDLESGKIGLSLKNPEEHPWTGIEQRFPVGTIIRGPVTRLASFGCFVKIAPGVEGMVHISELAHNRVYAVQNVVKEGQEVEAKILAVDADAQRIALSMKATIQPPQKENTKKEEAAPVVEEPVRAPIVPKREGELKGGTKRKAGGEKFGLNW</sequence>
<dbReference type="CDD" id="cd05688">
    <property type="entry name" value="S1_RPS1_repeat_ec3"/>
    <property type="match status" value="1"/>
</dbReference>
<keyword evidence="8" id="KW-1185">Reference proteome</keyword>
<dbReference type="InterPro" id="IPR035104">
    <property type="entry name" value="Ribosomal_protein_S1-like"/>
</dbReference>
<evidence type="ECO:0000313" key="7">
    <source>
        <dbReference type="EMBL" id="QDU28263.1"/>
    </source>
</evidence>
<comment type="similarity">
    <text evidence="1">Belongs to the bacterial ribosomal protein bS1 family.</text>
</comment>
<gene>
    <name evidence="7" type="primary">rpsA_2</name>
    <name evidence="7" type="ORF">ETAA8_33630</name>
</gene>
<dbReference type="FunFam" id="2.40.50.140:FF:000103">
    <property type="entry name" value="protein RRP5 homolog"/>
    <property type="match status" value="1"/>
</dbReference>